<dbReference type="InterPro" id="IPR011249">
    <property type="entry name" value="Metalloenz_LuxS/M16"/>
</dbReference>
<keyword evidence="2" id="KW-0732">Signal</keyword>
<reference evidence="5 6" key="1">
    <citation type="submission" date="2019-02" db="EMBL/GenBank/DDBJ databases">
        <title>Pedobacter sp. nov., a novel speices isolated from soil of pinguins habitat in Antarcitica.</title>
        <authorList>
            <person name="He R.-H."/>
        </authorList>
    </citation>
    <scope>NUCLEOTIDE SEQUENCE [LARGE SCALE GENOMIC DNA]</scope>
    <source>
        <strain evidence="5 6">E01020</strain>
    </source>
</reference>
<dbReference type="PANTHER" id="PTHR11851">
    <property type="entry name" value="METALLOPROTEASE"/>
    <property type="match status" value="1"/>
</dbReference>
<evidence type="ECO:0000256" key="1">
    <source>
        <dbReference type="ARBA" id="ARBA00007261"/>
    </source>
</evidence>
<dbReference type="EMBL" id="SJCY01000008">
    <property type="protein sequence ID" value="TDG35805.1"/>
    <property type="molecule type" value="Genomic_DNA"/>
</dbReference>
<dbReference type="InterPro" id="IPR050361">
    <property type="entry name" value="MPP/UQCRC_Complex"/>
</dbReference>
<evidence type="ECO:0000259" key="3">
    <source>
        <dbReference type="Pfam" id="PF00675"/>
    </source>
</evidence>
<dbReference type="SUPFAM" id="SSF63411">
    <property type="entry name" value="LuxS/MPP-like metallohydrolase"/>
    <property type="match status" value="2"/>
</dbReference>
<organism evidence="5 6">
    <name type="scientific">Pedobacter changchengzhani</name>
    <dbReference type="NCBI Taxonomy" id="2529274"/>
    <lineage>
        <taxon>Bacteria</taxon>
        <taxon>Pseudomonadati</taxon>
        <taxon>Bacteroidota</taxon>
        <taxon>Sphingobacteriia</taxon>
        <taxon>Sphingobacteriales</taxon>
        <taxon>Sphingobacteriaceae</taxon>
        <taxon>Pedobacter</taxon>
    </lineage>
</organism>
<name>A0A4R5MKT2_9SPHI</name>
<proteinExistence type="inferred from homology"/>
<keyword evidence="6" id="KW-1185">Reference proteome</keyword>
<evidence type="ECO:0000313" key="6">
    <source>
        <dbReference type="Proteomes" id="UP000295668"/>
    </source>
</evidence>
<dbReference type="GO" id="GO:0046872">
    <property type="term" value="F:metal ion binding"/>
    <property type="evidence" value="ECO:0007669"/>
    <property type="project" value="InterPro"/>
</dbReference>
<protein>
    <submittedName>
        <fullName evidence="5">Insulinase family protein</fullName>
    </submittedName>
</protein>
<dbReference type="AlphaFoldDB" id="A0A4R5MKT2"/>
<feature type="domain" description="Peptidase M16 N-terminal" evidence="3">
    <location>
        <begin position="36"/>
        <end position="176"/>
    </location>
</feature>
<feature type="chain" id="PRO_5020706363" evidence="2">
    <location>
        <begin position="23"/>
        <end position="431"/>
    </location>
</feature>
<dbReference type="Gene3D" id="3.30.830.10">
    <property type="entry name" value="Metalloenzyme, LuxS/M16 peptidase-like"/>
    <property type="match status" value="2"/>
</dbReference>
<dbReference type="OrthoDB" id="9811314at2"/>
<feature type="signal peptide" evidence="2">
    <location>
        <begin position="1"/>
        <end position="22"/>
    </location>
</feature>
<dbReference type="Pfam" id="PF05193">
    <property type="entry name" value="Peptidase_M16_C"/>
    <property type="match status" value="1"/>
</dbReference>
<evidence type="ECO:0000313" key="5">
    <source>
        <dbReference type="EMBL" id="TDG35805.1"/>
    </source>
</evidence>
<comment type="caution">
    <text evidence="5">The sequence shown here is derived from an EMBL/GenBank/DDBJ whole genome shotgun (WGS) entry which is preliminary data.</text>
</comment>
<accession>A0A4R5MKT2</accession>
<dbReference type="Proteomes" id="UP000295668">
    <property type="component" value="Unassembled WGS sequence"/>
</dbReference>
<comment type="similarity">
    <text evidence="1">Belongs to the peptidase M16 family.</text>
</comment>
<feature type="domain" description="Peptidase M16 C-terminal" evidence="4">
    <location>
        <begin position="189"/>
        <end position="356"/>
    </location>
</feature>
<evidence type="ECO:0000256" key="2">
    <source>
        <dbReference type="SAM" id="SignalP"/>
    </source>
</evidence>
<evidence type="ECO:0000259" key="4">
    <source>
        <dbReference type="Pfam" id="PF05193"/>
    </source>
</evidence>
<sequence length="431" mass="48528">MRYMKRYLLLINFILLFATAQAQIKAISFNVNGLKVILKPTQKETVSMCMFFRGGVMNYEPEQAGIEHLALTAAGVCGTKNYTVTDYQELADEYGIRINGGATTDFGLLSMNCISKYLDQGWKLFSDAVANPIFDENEFATTKEKLLTGISHSKSDPETRLDQLTMETLFKGTQYGVNPLGDIITVSGFTADSVKKYYHNQLLNKNRMFLVVAGKITKEELEKKIVESFKNLPKKPYTAPVYEQNEIVGQTVFSEPRNIATNYISVVFNAPVMSSADYHSFVLLVNVLSGSLSYELRTKQGLSYDPGAKVIDIQKPYTSLFVSSTQPGKALKAMFGVFDDVGKAHYNQKYLDALKKDHRDKSYRNQESANAIVANLGKAEILGDYKMEENMVENFNKVTLKDMNDVYTKYFKGSDLFYIGDEDLLNSIFKK</sequence>
<dbReference type="InterPro" id="IPR007863">
    <property type="entry name" value="Peptidase_M16_C"/>
</dbReference>
<dbReference type="InterPro" id="IPR011765">
    <property type="entry name" value="Pept_M16_N"/>
</dbReference>
<dbReference type="Pfam" id="PF00675">
    <property type="entry name" value="Peptidase_M16"/>
    <property type="match status" value="1"/>
</dbReference>
<dbReference type="PANTHER" id="PTHR11851:SF49">
    <property type="entry name" value="MITOCHONDRIAL-PROCESSING PEPTIDASE SUBUNIT ALPHA"/>
    <property type="match status" value="1"/>
</dbReference>
<gene>
    <name evidence="5" type="ORF">EZJ43_12375</name>
</gene>